<dbReference type="GO" id="GO:0016787">
    <property type="term" value="F:hydrolase activity"/>
    <property type="evidence" value="ECO:0007669"/>
    <property type="project" value="UniProtKB-KW"/>
</dbReference>
<name>A0AAW1TUL0_9CUCU</name>
<evidence type="ECO:0000313" key="6">
    <source>
        <dbReference type="EMBL" id="KAK9870839.1"/>
    </source>
</evidence>
<dbReference type="Gene3D" id="3.30.420.40">
    <property type="match status" value="1"/>
</dbReference>
<gene>
    <name evidence="6" type="ORF">WA026_009806</name>
</gene>
<dbReference type="PANTHER" id="PTHR11782">
    <property type="entry name" value="ADENOSINE/GUANOSINE DIPHOSPHATASE"/>
    <property type="match status" value="1"/>
</dbReference>
<keyword evidence="2" id="KW-0378">Hydrolase</keyword>
<dbReference type="AlphaFoldDB" id="A0AAW1TUL0"/>
<feature type="transmembrane region" description="Helical" evidence="5">
    <location>
        <begin position="88"/>
        <end position="112"/>
    </location>
</feature>
<evidence type="ECO:0000256" key="5">
    <source>
        <dbReference type="SAM" id="Phobius"/>
    </source>
</evidence>
<evidence type="ECO:0000256" key="2">
    <source>
        <dbReference type="ARBA" id="ARBA00022801"/>
    </source>
</evidence>
<keyword evidence="5" id="KW-0812">Transmembrane</keyword>
<evidence type="ECO:0000313" key="7">
    <source>
        <dbReference type="Proteomes" id="UP001431783"/>
    </source>
</evidence>
<keyword evidence="4" id="KW-0547">Nucleotide-binding</keyword>
<dbReference type="CDD" id="cd24046">
    <property type="entry name" value="ASKHA_NBD_NTPDase5-like"/>
    <property type="match status" value="1"/>
</dbReference>
<organism evidence="6 7">
    <name type="scientific">Henosepilachna vigintioctopunctata</name>
    <dbReference type="NCBI Taxonomy" id="420089"/>
    <lineage>
        <taxon>Eukaryota</taxon>
        <taxon>Metazoa</taxon>
        <taxon>Ecdysozoa</taxon>
        <taxon>Arthropoda</taxon>
        <taxon>Hexapoda</taxon>
        <taxon>Insecta</taxon>
        <taxon>Pterygota</taxon>
        <taxon>Neoptera</taxon>
        <taxon>Endopterygota</taxon>
        <taxon>Coleoptera</taxon>
        <taxon>Polyphaga</taxon>
        <taxon>Cucujiformia</taxon>
        <taxon>Coccinelloidea</taxon>
        <taxon>Coccinellidae</taxon>
        <taxon>Epilachninae</taxon>
        <taxon>Epilachnini</taxon>
        <taxon>Henosepilachna</taxon>
    </lineage>
</organism>
<dbReference type="GO" id="GO:0005524">
    <property type="term" value="F:ATP binding"/>
    <property type="evidence" value="ECO:0007669"/>
    <property type="project" value="UniProtKB-KW"/>
</dbReference>
<feature type="binding site" evidence="4">
    <location>
        <begin position="291"/>
        <end position="295"/>
    </location>
    <ligand>
        <name>ATP</name>
        <dbReference type="ChEBI" id="CHEBI:30616"/>
    </ligand>
</feature>
<dbReference type="Pfam" id="PF01150">
    <property type="entry name" value="GDA1_CD39"/>
    <property type="match status" value="1"/>
</dbReference>
<feature type="active site" description="Proton acceptor" evidence="3">
    <location>
        <position position="261"/>
    </location>
</feature>
<dbReference type="PANTHER" id="PTHR11782:SF127">
    <property type="entry name" value="NTPASE, ISOFORM F"/>
    <property type="match status" value="1"/>
</dbReference>
<keyword evidence="7" id="KW-1185">Reference proteome</keyword>
<sequence length="530" mass="59452">MLFKFSLRAKYIICPPFIWAFPSIINSDISRETFNHEEIERIDINQGVPITIKIMTMTSELRRRTKLREQNVRPQMSSKKHKHSRKEFSIQTSLLCLILSGTILTLFGILYIDSIPWHIGTFVIDKVAFNFGYHKPIYAVVIDAGSTGSRVLAYTFHESYIGSNLVLDKELFKYNKVGLSSFVDNPNEGAKSLQVLLEEAKKEIPQKYWSNTTLLLKATAGLRLLPAKKAENLLQSVRNLFELYPFMKGPNSVEIMDGTDEGIYSWFTVNYLLNRISANPSYTVAALDLGGGSTQVTFAALAPSSLRHKDRLHFAPSPRGNIPVYTHSFLGLGLKAARHAILTHNQGNSTHIISECVNHIITDQKFIYGNQVYYVSGPKEKFLTKQTNSNNIYLGEEVPVVNMVKCASIIRNFVQKNSKPPEELPNKVIYAFSYYFDKAAEAGLIDPVTGGSVTLFDLKAAATDACQYPNVDQPFLCLDLSFIAILLENGLGLKPETPINLFKKINGHEISWALGAAYDSLRKDIHLINT</sequence>
<dbReference type="EMBL" id="JARQZJ010000004">
    <property type="protein sequence ID" value="KAK9870839.1"/>
    <property type="molecule type" value="Genomic_DNA"/>
</dbReference>
<evidence type="ECO:0008006" key="8">
    <source>
        <dbReference type="Google" id="ProtNLM"/>
    </source>
</evidence>
<comment type="similarity">
    <text evidence="1">Belongs to the GDA1/CD39 NTPase family.</text>
</comment>
<evidence type="ECO:0000256" key="1">
    <source>
        <dbReference type="ARBA" id="ARBA00009283"/>
    </source>
</evidence>
<proteinExistence type="inferred from homology"/>
<evidence type="ECO:0000256" key="4">
    <source>
        <dbReference type="PIRSR" id="PIRSR600407-2"/>
    </source>
</evidence>
<accession>A0AAW1TUL0</accession>
<comment type="caution">
    <text evidence="6">The sequence shown here is derived from an EMBL/GenBank/DDBJ whole genome shotgun (WGS) entry which is preliminary data.</text>
</comment>
<keyword evidence="5" id="KW-0472">Membrane</keyword>
<protein>
    <recommendedName>
        <fullName evidence="8">Ectonucleoside triphosphate diphosphohydrolase 5</fullName>
    </recommendedName>
</protein>
<evidence type="ECO:0000256" key="3">
    <source>
        <dbReference type="PIRSR" id="PIRSR600407-1"/>
    </source>
</evidence>
<keyword evidence="5" id="KW-1133">Transmembrane helix</keyword>
<reference evidence="6 7" key="1">
    <citation type="submission" date="2023-03" db="EMBL/GenBank/DDBJ databases">
        <title>Genome insight into feeding habits of ladybird beetles.</title>
        <authorList>
            <person name="Li H.-S."/>
            <person name="Huang Y.-H."/>
            <person name="Pang H."/>
        </authorList>
    </citation>
    <scope>NUCLEOTIDE SEQUENCE [LARGE SCALE GENOMIC DNA]</scope>
    <source>
        <strain evidence="6">SYSU_2023b</strain>
        <tissue evidence="6">Whole body</tissue>
    </source>
</reference>
<keyword evidence="4" id="KW-0067">ATP-binding</keyword>
<dbReference type="InterPro" id="IPR000407">
    <property type="entry name" value="GDA1_CD39_NTPase"/>
</dbReference>
<dbReference type="Proteomes" id="UP001431783">
    <property type="component" value="Unassembled WGS sequence"/>
</dbReference>
<dbReference type="Gene3D" id="3.30.420.150">
    <property type="entry name" value="Exopolyphosphatase. Domain 2"/>
    <property type="match status" value="1"/>
</dbReference>